<keyword evidence="3" id="KW-0813">Transport</keyword>
<dbReference type="CDD" id="cd01539">
    <property type="entry name" value="PBP1_GGBP"/>
    <property type="match status" value="1"/>
</dbReference>
<evidence type="ECO:0000256" key="7">
    <source>
        <dbReference type="ARBA" id="ARBA00022764"/>
    </source>
</evidence>
<evidence type="ECO:0000256" key="8">
    <source>
        <dbReference type="ARBA" id="ARBA00022837"/>
    </source>
</evidence>
<organism evidence="13 14">
    <name type="scientific">Mannheimia cairinae</name>
    <dbReference type="NCBI Taxonomy" id="3025936"/>
    <lineage>
        <taxon>Bacteria</taxon>
        <taxon>Pseudomonadati</taxon>
        <taxon>Pseudomonadota</taxon>
        <taxon>Gammaproteobacteria</taxon>
        <taxon>Pasteurellales</taxon>
        <taxon>Pasteurellaceae</taxon>
        <taxon>Mannheimia</taxon>
    </lineage>
</organism>
<evidence type="ECO:0000256" key="6">
    <source>
        <dbReference type="ARBA" id="ARBA00022729"/>
    </source>
</evidence>
<evidence type="ECO:0000256" key="1">
    <source>
        <dbReference type="ARBA" id="ARBA00004418"/>
    </source>
</evidence>
<dbReference type="EMBL" id="JAQSJE010000007">
    <property type="protein sequence ID" value="MDD0824298.1"/>
    <property type="molecule type" value="Genomic_DNA"/>
</dbReference>
<dbReference type="Proteomes" id="UP001221909">
    <property type="component" value="Unassembled WGS sequence"/>
</dbReference>
<comment type="similarity">
    <text evidence="2">Belongs to the bacterial solute-binding protein 2 family.</text>
</comment>
<comment type="subunit">
    <text evidence="9">The ABC transporter complex is composed of one ATP-binding protein (MglA), two transmembrane proteins (MglC) and a solute-binding protein (MglB).</text>
</comment>
<dbReference type="Pfam" id="PF13407">
    <property type="entry name" value="Peripla_BP_4"/>
    <property type="match status" value="1"/>
</dbReference>
<dbReference type="RefSeq" id="WP_273749135.1">
    <property type="nucleotide sequence ID" value="NZ_JAQSJE010000007.1"/>
</dbReference>
<dbReference type="Gene3D" id="3.40.50.2300">
    <property type="match status" value="2"/>
</dbReference>
<keyword evidence="4" id="KW-0762">Sugar transport</keyword>
<evidence type="ECO:0000256" key="2">
    <source>
        <dbReference type="ARBA" id="ARBA00007639"/>
    </source>
</evidence>
<dbReference type="InterPro" id="IPR044085">
    <property type="entry name" value="MglB-like_PBP1"/>
</dbReference>
<keyword evidence="7" id="KW-0574">Periplasm</keyword>
<accession>A0ABT5MQ37</accession>
<sequence>MKHIVLSALALFVIFTANVSYAQPEHRVGVTIYKYDDNFMKQMRKDINDEAKNLTHLKWFMNDAQNSQVKQLKQVETLLAHKMKVLAVNIVNANESKTIVEKAKVHNVPVVFFNRSPEPAALASYDKTYFVSADPKEAGKIQGELIANAWKANPSFDLNKDGKLQYVLLKGEPSDVSAIRSQAVIDELNRQGIATEEVYSDTAMWRAAVARNKMNEWLVSNRANEIEIVISNNDEMAIGALDALRAHEKQLPLFDALPEALALIKTGEMTGSVLNDSLAQSKVVVKLVANLADGKPATQGTEWEAQKERTIYVPHIGVSQENLSQFLK</sequence>
<proteinExistence type="inferred from homology"/>
<name>A0ABT5MQ37_9PAST</name>
<keyword evidence="6 11" id="KW-0732">Signal</keyword>
<reference evidence="13 14" key="1">
    <citation type="submission" date="2023-02" db="EMBL/GenBank/DDBJ databases">
        <title>Mannheimia cairiniae sp. nov., a novel species of Mannheimia obtained from moscovy ducks (Cairina moschata) and reclassification of Mannheimia ovis as heterotypic synonym of Mannheimia pernigra.</title>
        <authorList>
            <person name="Christensen H."/>
        </authorList>
    </citation>
    <scope>NUCLEOTIDE SEQUENCE [LARGE SCALE GENOMIC DNA]</scope>
    <source>
        <strain evidence="13 14">AT1</strain>
    </source>
</reference>
<evidence type="ECO:0000313" key="14">
    <source>
        <dbReference type="Proteomes" id="UP001221909"/>
    </source>
</evidence>
<dbReference type="PANTHER" id="PTHR30036:SF2">
    <property type="entry name" value="D-GALACTOSE_METHYL-GALACTOSIDE BINDING PERIPLASMIC PROTEIN MGLB"/>
    <property type="match status" value="1"/>
</dbReference>
<protein>
    <recommendedName>
        <fullName evidence="10">D-galactose/methyl-galactoside binding periplasmic protein MglB</fullName>
    </recommendedName>
</protein>
<evidence type="ECO:0000259" key="12">
    <source>
        <dbReference type="Pfam" id="PF13407"/>
    </source>
</evidence>
<feature type="signal peptide" evidence="11">
    <location>
        <begin position="1"/>
        <end position="22"/>
    </location>
</feature>
<keyword evidence="5" id="KW-0479">Metal-binding</keyword>
<evidence type="ECO:0000256" key="3">
    <source>
        <dbReference type="ARBA" id="ARBA00022448"/>
    </source>
</evidence>
<feature type="domain" description="Periplasmic binding protein" evidence="12">
    <location>
        <begin position="28"/>
        <end position="295"/>
    </location>
</feature>
<evidence type="ECO:0000256" key="10">
    <source>
        <dbReference type="ARBA" id="ARBA00034344"/>
    </source>
</evidence>
<dbReference type="SUPFAM" id="SSF53822">
    <property type="entry name" value="Periplasmic binding protein-like I"/>
    <property type="match status" value="1"/>
</dbReference>
<dbReference type="InterPro" id="IPR050555">
    <property type="entry name" value="Bact_Solute-Bind_Prot2"/>
</dbReference>
<feature type="chain" id="PRO_5045840531" description="D-galactose/methyl-galactoside binding periplasmic protein MglB" evidence="11">
    <location>
        <begin position="23"/>
        <end position="328"/>
    </location>
</feature>
<comment type="caution">
    <text evidence="13">The sequence shown here is derived from an EMBL/GenBank/DDBJ whole genome shotgun (WGS) entry which is preliminary data.</text>
</comment>
<keyword evidence="14" id="KW-1185">Reference proteome</keyword>
<evidence type="ECO:0000256" key="11">
    <source>
        <dbReference type="SAM" id="SignalP"/>
    </source>
</evidence>
<dbReference type="InterPro" id="IPR028082">
    <property type="entry name" value="Peripla_BP_I"/>
</dbReference>
<gene>
    <name evidence="13" type="primary">mglB</name>
    <name evidence="13" type="ORF">PTQ27_07470</name>
</gene>
<evidence type="ECO:0000256" key="9">
    <source>
        <dbReference type="ARBA" id="ARBA00034323"/>
    </source>
</evidence>
<dbReference type="PANTHER" id="PTHR30036">
    <property type="entry name" value="D-XYLOSE-BINDING PERIPLASMIC PROTEIN"/>
    <property type="match status" value="1"/>
</dbReference>
<comment type="subcellular location">
    <subcellularLocation>
        <location evidence="1">Periplasm</location>
    </subcellularLocation>
</comment>
<keyword evidence="8" id="KW-0106">Calcium</keyword>
<evidence type="ECO:0000256" key="4">
    <source>
        <dbReference type="ARBA" id="ARBA00022597"/>
    </source>
</evidence>
<dbReference type="InterPro" id="IPR025997">
    <property type="entry name" value="SBP_2_dom"/>
</dbReference>
<evidence type="ECO:0000256" key="5">
    <source>
        <dbReference type="ARBA" id="ARBA00022723"/>
    </source>
</evidence>
<evidence type="ECO:0000313" key="13">
    <source>
        <dbReference type="EMBL" id="MDD0824298.1"/>
    </source>
</evidence>